<dbReference type="EMBL" id="CP003315">
    <property type="protein sequence ID" value="AFA40982.1"/>
    <property type="molecule type" value="Genomic_DNA"/>
</dbReference>
<evidence type="ECO:0000256" key="10">
    <source>
        <dbReference type="ARBA" id="ARBA00023136"/>
    </source>
</evidence>
<dbReference type="InterPro" id="IPR050153">
    <property type="entry name" value="Metal_Ion_Import_ABC"/>
</dbReference>
<evidence type="ECO:0000256" key="9">
    <source>
        <dbReference type="ARBA" id="ARBA00023065"/>
    </source>
</evidence>
<dbReference type="eggNOG" id="COG1121">
    <property type="taxonomic scope" value="Bacteria"/>
</dbReference>
<keyword evidence="2" id="KW-0813">Transport</keyword>
<name>H6Q4C2_WIGGL</name>
<evidence type="ECO:0000256" key="1">
    <source>
        <dbReference type="ARBA" id="ARBA00006526"/>
    </source>
</evidence>
<accession>H6Q4C2</accession>
<keyword evidence="9" id="KW-0406">Ion transport</keyword>
<evidence type="ECO:0000256" key="5">
    <source>
        <dbReference type="ARBA" id="ARBA00022833"/>
    </source>
</evidence>
<dbReference type="InterPro" id="IPR017871">
    <property type="entry name" value="ABC_transporter-like_CS"/>
</dbReference>
<dbReference type="GO" id="GO:0016887">
    <property type="term" value="F:ATP hydrolysis activity"/>
    <property type="evidence" value="ECO:0007669"/>
    <property type="project" value="InterPro"/>
</dbReference>
<comment type="similarity">
    <text evidence="1">Belongs to the ABC transporter superfamily. Drug exporter-2 (TC 3.A.1.117) family.</text>
</comment>
<dbReference type="RefSeq" id="WP_014353921.1">
    <property type="nucleotide sequence ID" value="NC_016893.1"/>
</dbReference>
<keyword evidence="13" id="KW-1185">Reference proteome</keyword>
<evidence type="ECO:0000256" key="2">
    <source>
        <dbReference type="ARBA" id="ARBA00022448"/>
    </source>
</evidence>
<evidence type="ECO:0000313" key="13">
    <source>
        <dbReference type="Proteomes" id="UP000009061"/>
    </source>
</evidence>
<sequence>MSLVYLKNISIFFKKKKILDNISFNIDTQKIITLIGPNGAGKSTLARVILGFIKPNSGKLFKKKNLRISYIPQKIYFNVNFPITVENFLNLTINKQHKNIIDLLKQVQSEHLLKQSIHKLSGGEIQKILLARALFNSPHLIVLDEPDQGLDMNGQILLYQLINKIHHIFSCSIFIISHNLHIVMAKTNEVICLNRSILCSGEPKIIYDHPNFIRIFGNFYRKQHAIYWHNHNNENIKK</sequence>
<dbReference type="Proteomes" id="UP000009061">
    <property type="component" value="Chromosome"/>
</dbReference>
<dbReference type="AlphaFoldDB" id="H6Q4C2"/>
<protein>
    <submittedName>
        <fullName evidence="12">ATP-binding component of a high-affinity zinc uptake system</fullName>
    </submittedName>
</protein>
<dbReference type="PROSITE" id="PS50893">
    <property type="entry name" value="ABC_TRANSPORTER_2"/>
    <property type="match status" value="1"/>
</dbReference>
<gene>
    <name evidence="12" type="primary">znuC</name>
    <name evidence="12" type="synonym">yebM</name>
    <name evidence="12" type="ORF">WIGMOR_0124</name>
</gene>
<dbReference type="Pfam" id="PF00005">
    <property type="entry name" value="ABC_tran"/>
    <property type="match status" value="1"/>
</dbReference>
<keyword evidence="8" id="KW-1278">Translocase</keyword>
<evidence type="ECO:0000256" key="8">
    <source>
        <dbReference type="ARBA" id="ARBA00022967"/>
    </source>
</evidence>
<keyword evidence="7" id="KW-0864">Zinc transport</keyword>
<evidence type="ECO:0000256" key="7">
    <source>
        <dbReference type="ARBA" id="ARBA00022906"/>
    </source>
</evidence>
<proteinExistence type="inferred from homology"/>
<evidence type="ECO:0000256" key="4">
    <source>
        <dbReference type="ARBA" id="ARBA00022741"/>
    </source>
</evidence>
<dbReference type="FunFam" id="3.40.50.300:FF:000392">
    <property type="entry name" value="Zinc import ATP-binding protein ZnuC"/>
    <property type="match status" value="1"/>
</dbReference>
<dbReference type="SUPFAM" id="SSF52540">
    <property type="entry name" value="P-loop containing nucleoside triphosphate hydrolases"/>
    <property type="match status" value="1"/>
</dbReference>
<dbReference type="KEGG" id="wgl:WIGMOR_0124"/>
<keyword evidence="6 12" id="KW-0067">ATP-binding</keyword>
<feature type="domain" description="ABC transporter" evidence="11">
    <location>
        <begin position="4"/>
        <end position="219"/>
    </location>
</feature>
<dbReference type="SMART" id="SM00382">
    <property type="entry name" value="AAA"/>
    <property type="match status" value="1"/>
</dbReference>
<dbReference type="InterPro" id="IPR003593">
    <property type="entry name" value="AAA+_ATPase"/>
</dbReference>
<keyword evidence="3" id="KW-1003">Cell membrane</keyword>
<organism evidence="12 13">
    <name type="scientific">Wigglesworthia glossinidia endosymbiont of Glossina morsitans morsitans</name>
    <name type="common">Yale colony</name>
    <dbReference type="NCBI Taxonomy" id="1142511"/>
    <lineage>
        <taxon>Bacteria</taxon>
        <taxon>Pseudomonadati</taxon>
        <taxon>Pseudomonadota</taxon>
        <taxon>Gammaproteobacteria</taxon>
        <taxon>Enterobacterales</taxon>
        <taxon>Erwiniaceae</taxon>
        <taxon>Wigglesworthia</taxon>
    </lineage>
</organism>
<dbReference type="InterPro" id="IPR027417">
    <property type="entry name" value="P-loop_NTPase"/>
</dbReference>
<dbReference type="OrthoDB" id="9780942at2"/>
<evidence type="ECO:0000259" key="11">
    <source>
        <dbReference type="PROSITE" id="PS50893"/>
    </source>
</evidence>
<evidence type="ECO:0000256" key="3">
    <source>
        <dbReference type="ARBA" id="ARBA00022475"/>
    </source>
</evidence>
<dbReference type="Gene3D" id="3.40.50.300">
    <property type="entry name" value="P-loop containing nucleotide triphosphate hydrolases"/>
    <property type="match status" value="1"/>
</dbReference>
<dbReference type="HOGENOM" id="CLU_000604_1_11_6"/>
<dbReference type="GO" id="GO:0006829">
    <property type="term" value="P:zinc ion transport"/>
    <property type="evidence" value="ECO:0007669"/>
    <property type="project" value="UniProtKB-KW"/>
</dbReference>
<keyword evidence="5" id="KW-0862">Zinc</keyword>
<dbReference type="PANTHER" id="PTHR42734">
    <property type="entry name" value="METAL TRANSPORT SYSTEM ATP-BINDING PROTEIN TM_0124-RELATED"/>
    <property type="match status" value="1"/>
</dbReference>
<evidence type="ECO:0000256" key="6">
    <source>
        <dbReference type="ARBA" id="ARBA00022840"/>
    </source>
</evidence>
<reference evidence="12 13" key="1">
    <citation type="journal article" date="2012" name="MBio">
        <title>Insight into the transmission biology and species-specific functional capabilities of tsetse (Diptera: glossinidae) obligate symbiont wigglesworthia.</title>
        <authorList>
            <person name="Rio R.V."/>
            <person name="Symula R.E."/>
            <person name="Wang J."/>
            <person name="Lohs C."/>
            <person name="Wu Y.N."/>
            <person name="Snyder A.K."/>
            <person name="Bjornson R.D."/>
            <person name="Oshima K."/>
            <person name="Biehl B.S."/>
            <person name="Perna N.T."/>
            <person name="Hattori M."/>
            <person name="Aksoy S."/>
        </authorList>
    </citation>
    <scope>NUCLEOTIDE SEQUENCE [LARGE SCALE GENOMIC DNA]</scope>
    <source>
        <strain evidence="12">WGM</strain>
    </source>
</reference>
<keyword evidence="10" id="KW-0472">Membrane</keyword>
<keyword evidence="4" id="KW-0547">Nucleotide-binding</keyword>
<dbReference type="PANTHER" id="PTHR42734:SF9">
    <property type="entry name" value="ZINC IMPORT ATP-BINDING PROTEIN ZNUC"/>
    <property type="match status" value="1"/>
</dbReference>
<dbReference type="InterPro" id="IPR003439">
    <property type="entry name" value="ABC_transporter-like_ATP-bd"/>
</dbReference>
<dbReference type="STRING" id="1142511.WIGMOR_0124"/>
<dbReference type="GO" id="GO:0005524">
    <property type="term" value="F:ATP binding"/>
    <property type="evidence" value="ECO:0007669"/>
    <property type="project" value="UniProtKB-KW"/>
</dbReference>
<dbReference type="GO" id="GO:0010043">
    <property type="term" value="P:response to zinc ion"/>
    <property type="evidence" value="ECO:0007669"/>
    <property type="project" value="TreeGrafter"/>
</dbReference>
<dbReference type="PROSITE" id="PS00211">
    <property type="entry name" value="ABC_TRANSPORTER_1"/>
    <property type="match status" value="1"/>
</dbReference>
<evidence type="ECO:0000313" key="12">
    <source>
        <dbReference type="EMBL" id="AFA40982.1"/>
    </source>
</evidence>